<gene>
    <name evidence="1" type="ORF">VM57_14410</name>
</gene>
<evidence type="ECO:0000313" key="2">
    <source>
        <dbReference type="Proteomes" id="UP000243478"/>
    </source>
</evidence>
<protein>
    <submittedName>
        <fullName evidence="1">Uncharacterized protein</fullName>
    </submittedName>
</protein>
<sequence length="79" mass="8455">MATSQPRSRSAAGSVPATPFWLGSAARLLGSLRPSLPAANTTRPPWLITNGRYSAATCAVVGRSVQYRPPHELFITFTL</sequence>
<dbReference type="Proteomes" id="UP000243478">
    <property type="component" value="Unassembled WGS sequence"/>
</dbReference>
<accession>A0A0F5ZNW4</accession>
<comment type="caution">
    <text evidence="1">The sequence shown here is derived from an EMBL/GenBank/DDBJ whole genome shotgun (WGS) entry which is preliminary data.</text>
</comment>
<organism evidence="1 2">
    <name type="scientific">Stenotrophomonas maltophilia</name>
    <name type="common">Pseudomonas maltophilia</name>
    <name type="synonym">Xanthomonas maltophilia</name>
    <dbReference type="NCBI Taxonomy" id="40324"/>
    <lineage>
        <taxon>Bacteria</taxon>
        <taxon>Pseudomonadati</taxon>
        <taxon>Pseudomonadota</taxon>
        <taxon>Gammaproteobacteria</taxon>
        <taxon>Lysobacterales</taxon>
        <taxon>Lysobacteraceae</taxon>
        <taxon>Stenotrophomonas</taxon>
        <taxon>Stenotrophomonas maltophilia group</taxon>
    </lineage>
</organism>
<name>A0A0F5ZNW4_STEMA</name>
<evidence type="ECO:0000313" key="1">
    <source>
        <dbReference type="EMBL" id="KKD57012.1"/>
    </source>
</evidence>
<dbReference type="EMBL" id="JZRZ01000023">
    <property type="protein sequence ID" value="KKD57012.1"/>
    <property type="molecule type" value="Genomic_DNA"/>
</dbReference>
<reference evidence="1 2" key="1">
    <citation type="submission" date="2015-03" db="EMBL/GenBank/DDBJ databases">
        <title>Draft genome of Stenotrophomonas maltophila isolated from urine specimen.</title>
        <authorList>
            <person name="Murugan N."/>
            <person name="Malathi J."/>
            <person name="Umashankar V."/>
            <person name="Madhavan H."/>
        </authorList>
    </citation>
    <scope>NUCLEOTIDE SEQUENCE [LARGE SCALE GENOMIC DNA]</scope>
    <source>
        <strain evidence="1 2">JMNMN1</strain>
    </source>
</reference>
<dbReference type="PATRIC" id="fig|40324.63.peg.5304"/>
<proteinExistence type="predicted"/>
<dbReference type="AlphaFoldDB" id="A0A0F5ZNW4"/>